<dbReference type="InterPro" id="IPR022441">
    <property type="entry name" value="Para_beta_helix_rpt-2"/>
</dbReference>
<dbReference type="InterPro" id="IPR012334">
    <property type="entry name" value="Pectin_lyas_fold"/>
</dbReference>
<name>A0A7G9Z5M1_9EURY</name>
<sequence length="450" mass="48356">MHKVRKKVDVKIKIALGLIAILILAAPVAIAQEVPLHVVISEVYQNAFDDDNSEWIELYNPTAKDVDIGGWTIDTATYLADGTIPAGAQIQAHGFYLIADGGFSTGKDDPSWPDADLEAEIYLRNGNGWCRLNNSGSVVDTVGWGTATTNETQNADNPEEGESIERRSLEDGYAPCQDTDNNSVDFFKQETPTPKNSSSPEMEPAPVELFDAAGNLNGSFVNIQDAVDNADVDYTIRVDNGTYEENVDVDKQLTICSEYGAAVTTVHASDPNDNVIAVTVDYVTITGFNVAGATQKAGIYLCNADYCNIANNMVSNNNIGISLSSSDDNCIYNNYFSNTNNAEDDRNNTWNIAKTEGTNIISGPYLGGNYWSDYAGADTDNDDGLGDSLLPYNSGGDIQYGGDSLPLVPVGSAPILSIVKSDEHDPVQPGGTLNYTIIVENTGKRNCNCC</sequence>
<dbReference type="Gene3D" id="2.160.20.10">
    <property type="entry name" value="Single-stranded right-handed beta-helix, Pectin lyase-like"/>
    <property type="match status" value="1"/>
</dbReference>
<organism evidence="3">
    <name type="scientific">Candidatus Methanophaga sp. ANME-1 ERB7</name>
    <dbReference type="NCBI Taxonomy" id="2759913"/>
    <lineage>
        <taxon>Archaea</taxon>
        <taxon>Methanobacteriati</taxon>
        <taxon>Methanobacteriota</taxon>
        <taxon>Stenosarchaea group</taxon>
        <taxon>Methanomicrobia</taxon>
        <taxon>Candidatus Methanophagales</taxon>
        <taxon>Candidatus Methanophagaceae</taxon>
        <taxon>Candidatus Methanophaga</taxon>
    </lineage>
</organism>
<feature type="region of interest" description="Disordered" evidence="1">
    <location>
        <begin position="172"/>
        <end position="203"/>
    </location>
</feature>
<dbReference type="SUPFAM" id="SSF74853">
    <property type="entry name" value="Lamin A/C globular tail domain"/>
    <property type="match status" value="1"/>
</dbReference>
<dbReference type="InterPro" id="IPR036415">
    <property type="entry name" value="Lamin_tail_dom_sf"/>
</dbReference>
<dbReference type="InterPro" id="IPR007742">
    <property type="entry name" value="NosD_dom"/>
</dbReference>
<protein>
    <recommendedName>
        <fullName evidence="2">LTD domain-containing protein</fullName>
    </recommendedName>
</protein>
<dbReference type="NCBIfam" id="TIGR03804">
    <property type="entry name" value="para_beta_helix"/>
    <property type="match status" value="1"/>
</dbReference>
<dbReference type="InterPro" id="IPR011050">
    <property type="entry name" value="Pectin_lyase_fold/virulence"/>
</dbReference>
<dbReference type="InterPro" id="IPR001322">
    <property type="entry name" value="Lamin_tail_dom"/>
</dbReference>
<evidence type="ECO:0000313" key="3">
    <source>
        <dbReference type="EMBL" id="QNO55555.1"/>
    </source>
</evidence>
<gene>
    <name evidence="3" type="ORF">CFDKOMGC_00001</name>
</gene>
<dbReference type="EMBL" id="MT631621">
    <property type="protein sequence ID" value="QNO55555.1"/>
    <property type="molecule type" value="Genomic_DNA"/>
</dbReference>
<evidence type="ECO:0000256" key="1">
    <source>
        <dbReference type="SAM" id="MobiDB-lite"/>
    </source>
</evidence>
<proteinExistence type="predicted"/>
<evidence type="ECO:0000259" key="2">
    <source>
        <dbReference type="PROSITE" id="PS51841"/>
    </source>
</evidence>
<dbReference type="Pfam" id="PF00932">
    <property type="entry name" value="LTD"/>
    <property type="match status" value="1"/>
</dbReference>
<feature type="compositionally biased region" description="Polar residues" evidence="1">
    <location>
        <begin position="178"/>
        <end position="200"/>
    </location>
</feature>
<dbReference type="PROSITE" id="PS51841">
    <property type="entry name" value="LTD"/>
    <property type="match status" value="1"/>
</dbReference>
<dbReference type="SUPFAM" id="SSF51126">
    <property type="entry name" value="Pectin lyase-like"/>
    <property type="match status" value="1"/>
</dbReference>
<reference evidence="3" key="1">
    <citation type="submission" date="2020-06" db="EMBL/GenBank/DDBJ databases">
        <title>Unique genomic features of the anaerobic methanotrophic archaea.</title>
        <authorList>
            <person name="Chadwick G.L."/>
            <person name="Skennerton C.T."/>
            <person name="Laso-Perez R."/>
            <person name="Leu A.O."/>
            <person name="Speth D.R."/>
            <person name="Yu H."/>
            <person name="Morgan-Lang C."/>
            <person name="Hatzenpichler R."/>
            <person name="Goudeau D."/>
            <person name="Malmstrom R."/>
            <person name="Brazelton W.J."/>
            <person name="Woyke T."/>
            <person name="Hallam S.J."/>
            <person name="Tyson G.W."/>
            <person name="Wegener G."/>
            <person name="Boetius A."/>
            <person name="Orphan V."/>
        </authorList>
    </citation>
    <scope>NUCLEOTIDE SEQUENCE</scope>
</reference>
<feature type="domain" description="LTD" evidence="2">
    <location>
        <begin position="27"/>
        <end position="146"/>
    </location>
</feature>
<dbReference type="AlphaFoldDB" id="A0A7G9Z5M1"/>
<accession>A0A7G9Z5M1</accession>
<dbReference type="Pfam" id="PF05048">
    <property type="entry name" value="NosD"/>
    <property type="match status" value="1"/>
</dbReference>
<dbReference type="Gene3D" id="2.60.40.1260">
    <property type="entry name" value="Lamin Tail domain"/>
    <property type="match status" value="1"/>
</dbReference>